<dbReference type="Pfam" id="PF13365">
    <property type="entry name" value="Trypsin_2"/>
    <property type="match status" value="1"/>
</dbReference>
<dbReference type="STRING" id="1121098.HMPREF1534_00882"/>
<evidence type="ECO:0000313" key="6">
    <source>
        <dbReference type="Proteomes" id="UP000017831"/>
    </source>
</evidence>
<proteinExistence type="predicted"/>
<dbReference type="GO" id="GO:0046813">
    <property type="term" value="P:receptor-mediated virion attachment to host cell"/>
    <property type="evidence" value="ECO:0007669"/>
    <property type="project" value="TreeGrafter"/>
</dbReference>
<dbReference type="InterPro" id="IPR019734">
    <property type="entry name" value="TPR_rpt"/>
</dbReference>
<evidence type="ECO:0000256" key="4">
    <source>
        <dbReference type="SAM" id="SignalP"/>
    </source>
</evidence>
<feature type="chain" id="PRO_5004676463" evidence="4">
    <location>
        <begin position="20"/>
        <end position="567"/>
    </location>
</feature>
<dbReference type="PATRIC" id="fig|1121098.3.peg.894"/>
<dbReference type="HOGENOM" id="CLU_032898_0_0_10"/>
<feature type="signal peptide" evidence="4">
    <location>
        <begin position="1"/>
        <end position="19"/>
    </location>
</feature>
<dbReference type="Gene3D" id="2.40.10.120">
    <property type="match status" value="1"/>
</dbReference>
<dbReference type="Proteomes" id="UP000017831">
    <property type="component" value="Unassembled WGS sequence"/>
</dbReference>
<reference evidence="5 6" key="1">
    <citation type="submission" date="2013-04" db="EMBL/GenBank/DDBJ databases">
        <title>The Genome Sequence of Bacteroides massiliensis DSM 17679.</title>
        <authorList>
            <consortium name="The Broad Institute Genomics Platform"/>
            <person name="Earl A."/>
            <person name="Ward D."/>
            <person name="Feldgarden M."/>
            <person name="Gevers D."/>
            <person name="Martens E."/>
            <person name="Fenner L."/>
            <person name="Roux V."/>
            <person name="Mallet M.N."/>
            <person name="Raoult D."/>
            <person name="Walker B."/>
            <person name="Young S."/>
            <person name="Zeng Q."/>
            <person name="Gargeya S."/>
            <person name="Fitzgerald M."/>
            <person name="Haas B."/>
            <person name="Abouelleil A."/>
            <person name="Allen A.W."/>
            <person name="Alvarado L."/>
            <person name="Arachchi H.M."/>
            <person name="Berlin A.M."/>
            <person name="Chapman S.B."/>
            <person name="Gainer-Dewar J."/>
            <person name="Goldberg J."/>
            <person name="Griggs A."/>
            <person name="Gujja S."/>
            <person name="Hansen M."/>
            <person name="Howarth C."/>
            <person name="Imamovic A."/>
            <person name="Ireland A."/>
            <person name="Larimer J."/>
            <person name="McCowan C."/>
            <person name="Murphy C."/>
            <person name="Pearson M."/>
            <person name="Poon T.W."/>
            <person name="Priest M."/>
            <person name="Roberts A."/>
            <person name="Saif S."/>
            <person name="Shea T."/>
            <person name="Sisk P."/>
            <person name="Sykes S."/>
            <person name="Wortman J."/>
            <person name="Nusbaum C."/>
            <person name="Birren B."/>
        </authorList>
    </citation>
    <scope>NUCLEOTIDE SEQUENCE [LARGE SCALE GENOMIC DNA]</scope>
    <source>
        <strain evidence="6">B84634 / Timone 84634 / DSM 17679 / JCM 13223</strain>
    </source>
</reference>
<feature type="repeat" description="TPR" evidence="3">
    <location>
        <begin position="490"/>
        <end position="523"/>
    </location>
</feature>
<evidence type="ECO:0000313" key="5">
    <source>
        <dbReference type="EMBL" id="EOA56694.1"/>
    </source>
</evidence>
<evidence type="ECO:0000256" key="2">
    <source>
        <dbReference type="ARBA" id="ARBA00022803"/>
    </source>
</evidence>
<dbReference type="GeneID" id="60063076"/>
<dbReference type="SUPFAM" id="SSF50494">
    <property type="entry name" value="Trypsin-like serine proteases"/>
    <property type="match status" value="1"/>
</dbReference>
<keyword evidence="4" id="KW-0732">Signal</keyword>
<dbReference type="SUPFAM" id="SSF48452">
    <property type="entry name" value="TPR-like"/>
    <property type="match status" value="2"/>
</dbReference>
<evidence type="ECO:0000256" key="1">
    <source>
        <dbReference type="ARBA" id="ARBA00022737"/>
    </source>
</evidence>
<dbReference type="GO" id="GO:0009279">
    <property type="term" value="C:cell outer membrane"/>
    <property type="evidence" value="ECO:0007669"/>
    <property type="project" value="TreeGrafter"/>
</dbReference>
<dbReference type="InterPro" id="IPR009003">
    <property type="entry name" value="Peptidase_S1_PA"/>
</dbReference>
<sequence length="567" mass="62999">MKKVLLILMCCMAIQSVHAQDTPKWADKAKKAVFSIVTYDKENKIKNTGNGFYINNNGTALSDYSLFEDAERAVIINADGKELPVTRIAGANSMYDVIKFRTETEKKITALKVATQPAAVGETVYLLPYSTQKAATCQTGKVTQVDTIADKAYYYTLTMTTSDKTVSCPIMNANGEVLGLIQKSASEEDKESYAIGASYGESLSISPLSANDINLNKIGIAKALPETEDQALVYLYMSSSQMDAKNYLATLNDFLQAYPNSTEGYTRRAGYYMNIGDDEHNALAEADLKKAMDVSGNKTEGQYNVAKIIYSYCINLEEGKKAYGDWSYDKALNIIREAIATDAQPVYIQLEGDILFAMRNYTDAYKSYEQVNQTPLASAATFYSAAKTKQLIEGTEMNEVIALMDSAIARFTPPYTSEAAPYFYERAEMKAQTGKYREAVVDYDKFYDAIGGRVTAAFYLQREQAEIQCKMYQQAINDIDKAVEMSPENVEMWIEKGSVHLRVGQFNEAVEALKKAISLDPKAAAAYRMLGYCQVQQKNNKEACTNFAKAKELGDTVVDSLIQKYCK</sequence>
<name>U6RJA3_9BACT</name>
<keyword evidence="2 3" id="KW-0802">TPR repeat</keyword>
<dbReference type="OrthoDB" id="1114009at2"/>
<dbReference type="SMART" id="SM00028">
    <property type="entry name" value="TPR"/>
    <property type="match status" value="4"/>
</dbReference>
<dbReference type="InterPro" id="IPR011990">
    <property type="entry name" value="TPR-like_helical_dom_sf"/>
</dbReference>
<dbReference type="PROSITE" id="PS50005">
    <property type="entry name" value="TPR"/>
    <property type="match status" value="2"/>
</dbReference>
<dbReference type="Pfam" id="PF13432">
    <property type="entry name" value="TPR_16"/>
    <property type="match status" value="1"/>
</dbReference>
<comment type="caution">
    <text evidence="5">The sequence shown here is derived from an EMBL/GenBank/DDBJ whole genome shotgun (WGS) entry which is preliminary data.</text>
</comment>
<evidence type="ECO:0000256" key="3">
    <source>
        <dbReference type="PROSITE-ProRule" id="PRU00339"/>
    </source>
</evidence>
<dbReference type="AlphaFoldDB" id="U6RJA3"/>
<accession>U6RJA3</accession>
<organism evidence="5 6">
    <name type="scientific">Phocaeicola massiliensis B84634 = Timone 84634 = DSM 17679 = JCM 13223</name>
    <dbReference type="NCBI Taxonomy" id="1121098"/>
    <lineage>
        <taxon>Bacteria</taxon>
        <taxon>Pseudomonadati</taxon>
        <taxon>Bacteroidota</taxon>
        <taxon>Bacteroidia</taxon>
        <taxon>Bacteroidales</taxon>
        <taxon>Bacteroidaceae</taxon>
        <taxon>Phocaeicola</taxon>
    </lineage>
</organism>
<dbReference type="InterPro" id="IPR050498">
    <property type="entry name" value="Ycf3"/>
</dbReference>
<dbReference type="PANTHER" id="PTHR44858:SF1">
    <property type="entry name" value="UDP-N-ACETYLGLUCOSAMINE--PEPTIDE N-ACETYLGLUCOSAMINYLTRANSFERASE SPINDLY-RELATED"/>
    <property type="match status" value="1"/>
</dbReference>
<dbReference type="eggNOG" id="COG0457">
    <property type="taxonomic scope" value="Bacteria"/>
</dbReference>
<dbReference type="PANTHER" id="PTHR44858">
    <property type="entry name" value="TETRATRICOPEPTIDE REPEAT PROTEIN 6"/>
    <property type="match status" value="1"/>
</dbReference>
<dbReference type="eggNOG" id="COG0265">
    <property type="taxonomic scope" value="Bacteria"/>
</dbReference>
<keyword evidence="1" id="KW-0677">Repeat</keyword>
<keyword evidence="6" id="KW-1185">Reference proteome</keyword>
<dbReference type="PROSITE" id="PS50293">
    <property type="entry name" value="TPR_REGION"/>
    <property type="match status" value="1"/>
</dbReference>
<feature type="repeat" description="TPR" evidence="3">
    <location>
        <begin position="456"/>
        <end position="489"/>
    </location>
</feature>
<protein>
    <submittedName>
        <fullName evidence="5">Uncharacterized protein</fullName>
    </submittedName>
</protein>
<dbReference type="EMBL" id="AQHY01000010">
    <property type="protein sequence ID" value="EOA56694.1"/>
    <property type="molecule type" value="Genomic_DNA"/>
</dbReference>
<dbReference type="Gene3D" id="1.25.40.10">
    <property type="entry name" value="Tetratricopeptide repeat domain"/>
    <property type="match status" value="2"/>
</dbReference>
<gene>
    <name evidence="5" type="ORF">HMPREF1534_00882</name>
</gene>
<dbReference type="RefSeq" id="WP_005937580.1">
    <property type="nucleotide sequence ID" value="NZ_KB890397.1"/>
</dbReference>